<dbReference type="EMBL" id="JARWAO010000003">
    <property type="protein sequence ID" value="MDR5895776.1"/>
    <property type="molecule type" value="Genomic_DNA"/>
</dbReference>
<keyword evidence="2" id="KW-0812">Transmembrane</keyword>
<protein>
    <submittedName>
        <fullName evidence="3">Uncharacterized protein</fullName>
    </submittedName>
</protein>
<keyword evidence="4" id="KW-1185">Reference proteome</keyword>
<name>A0ABU1GW51_9GAMM</name>
<feature type="transmembrane region" description="Helical" evidence="2">
    <location>
        <begin position="53"/>
        <end position="72"/>
    </location>
</feature>
<gene>
    <name evidence="3" type="ORF">QC825_06800</name>
</gene>
<feature type="compositionally biased region" description="Basic and acidic residues" evidence="1">
    <location>
        <begin position="254"/>
        <end position="268"/>
    </location>
</feature>
<organism evidence="3 4">
    <name type="scientific">Larsenimonas suaedae</name>
    <dbReference type="NCBI Taxonomy" id="1851019"/>
    <lineage>
        <taxon>Bacteria</taxon>
        <taxon>Pseudomonadati</taxon>
        <taxon>Pseudomonadota</taxon>
        <taxon>Gammaproteobacteria</taxon>
        <taxon>Oceanospirillales</taxon>
        <taxon>Halomonadaceae</taxon>
        <taxon>Larsenimonas</taxon>
    </lineage>
</organism>
<keyword evidence="2" id="KW-0472">Membrane</keyword>
<evidence type="ECO:0000256" key="1">
    <source>
        <dbReference type="SAM" id="MobiDB-lite"/>
    </source>
</evidence>
<sequence>MPNYRIDARSQSLVSRLTTLLANKGVTPTKLAVIGFVVGLLAVPALWAGQLELAGVALLAHRLIGALSHSLPRFGTAFSSAGKFIDMVSSGLTYALFGGAMVTWGLTVSSEAAMMLSIGVIALVLAARSFSKTSATIDTALKQAPHHRINRVSGVLGHLSLTSFLIALCLVPSHANLLSISGGSLCLVTAALYVALGFQSLRRAEKKYATPFTAVTPHQGSSHANVLTASSGSAGAAAASTPNKVASLTRKRAEKLEAESGVDREVRRQTPGQVVVFPSQR</sequence>
<feature type="transmembrane region" description="Helical" evidence="2">
    <location>
        <begin position="84"/>
        <end position="106"/>
    </location>
</feature>
<dbReference type="Proteomes" id="UP001269375">
    <property type="component" value="Unassembled WGS sequence"/>
</dbReference>
<feature type="transmembrane region" description="Helical" evidence="2">
    <location>
        <begin position="152"/>
        <end position="171"/>
    </location>
</feature>
<proteinExistence type="predicted"/>
<feature type="transmembrane region" description="Helical" evidence="2">
    <location>
        <begin position="31"/>
        <end position="47"/>
    </location>
</feature>
<evidence type="ECO:0000256" key="2">
    <source>
        <dbReference type="SAM" id="Phobius"/>
    </source>
</evidence>
<keyword evidence="2" id="KW-1133">Transmembrane helix</keyword>
<comment type="caution">
    <text evidence="3">The sequence shown here is derived from an EMBL/GenBank/DDBJ whole genome shotgun (WGS) entry which is preliminary data.</text>
</comment>
<dbReference type="InterPro" id="IPR043130">
    <property type="entry name" value="CDP-OH_PTrfase_TM_dom"/>
</dbReference>
<evidence type="ECO:0000313" key="3">
    <source>
        <dbReference type="EMBL" id="MDR5895776.1"/>
    </source>
</evidence>
<dbReference type="RefSeq" id="WP_251589618.1">
    <property type="nucleotide sequence ID" value="NZ_JAMLJI010000001.1"/>
</dbReference>
<feature type="region of interest" description="Disordered" evidence="1">
    <location>
        <begin position="234"/>
        <end position="281"/>
    </location>
</feature>
<reference evidence="3 4" key="1">
    <citation type="submission" date="2023-04" db="EMBL/GenBank/DDBJ databases">
        <title>A long-awaited taxogenomic arrangement of the family Halomonadaceae.</title>
        <authorList>
            <person name="De La Haba R."/>
            <person name="Chuvochina M."/>
            <person name="Wittouck S."/>
            <person name="Arahal D.R."/>
            <person name="Sanchez-Porro C."/>
            <person name="Hugenholtz P."/>
            <person name="Ventosa A."/>
        </authorList>
    </citation>
    <scope>NUCLEOTIDE SEQUENCE [LARGE SCALE GENOMIC DNA]</scope>
    <source>
        <strain evidence="3 4">DSM 22428</strain>
    </source>
</reference>
<feature type="transmembrane region" description="Helical" evidence="2">
    <location>
        <begin position="112"/>
        <end position="131"/>
    </location>
</feature>
<dbReference type="Gene3D" id="1.20.120.1760">
    <property type="match status" value="1"/>
</dbReference>
<evidence type="ECO:0000313" key="4">
    <source>
        <dbReference type="Proteomes" id="UP001269375"/>
    </source>
</evidence>
<accession>A0ABU1GW51</accession>
<feature type="transmembrane region" description="Helical" evidence="2">
    <location>
        <begin position="177"/>
        <end position="198"/>
    </location>
</feature>